<evidence type="ECO:0000313" key="6">
    <source>
        <dbReference type="EMBL" id="MBB4736539.1"/>
    </source>
</evidence>
<sequence>MSIAPRSGGSRKPKGKKGPQKGSGGQGRKALHGRGPTPKAEDRVYHKAHRAKQLAERSAAKRPGGAARPASRADRRAKSIEETVSGRNPVVEALRAGIPAKSLHVSVRVEMDDRVREALRLCAEQGVPVLENTKPELDRLSGEAVHQGLVLQIPPYEYADAVETAREALEKWDKAYMRTAPLLIALDGITDPRNLGAIIRSGSAFDADGVIVPARRSVGMTATAWRTSAGAAARVPVAQAGNLNTTLAELHRMGYFVLGLDGGGDVSLPGLPLATEPLVLVVGAEGKGLSRLVREHCQQIVSIPISSSMESLNASMAVGISLYEIAVQRGTGRGAAE</sequence>
<dbReference type="PANTHER" id="PTHR46429:SF1">
    <property type="entry name" value="23S RRNA (GUANOSINE-2'-O-)-METHYLTRANSFERASE RLMB"/>
    <property type="match status" value="1"/>
</dbReference>
<evidence type="ECO:0000256" key="1">
    <source>
        <dbReference type="ARBA" id="ARBA00007228"/>
    </source>
</evidence>
<name>A0A7W7GQP2_9MICC</name>
<dbReference type="InterPro" id="IPR029064">
    <property type="entry name" value="Ribosomal_eL30-like_sf"/>
</dbReference>
<keyword evidence="2 6" id="KW-0489">Methyltransferase</keyword>
<evidence type="ECO:0000256" key="3">
    <source>
        <dbReference type="ARBA" id="ARBA00022679"/>
    </source>
</evidence>
<feature type="region of interest" description="Disordered" evidence="4">
    <location>
        <begin position="1"/>
        <end position="84"/>
    </location>
</feature>
<dbReference type="PANTHER" id="PTHR46429">
    <property type="entry name" value="23S RRNA (GUANOSINE-2'-O-)-METHYLTRANSFERASE RLMB"/>
    <property type="match status" value="1"/>
</dbReference>
<dbReference type="GO" id="GO:0005829">
    <property type="term" value="C:cytosol"/>
    <property type="evidence" value="ECO:0007669"/>
    <property type="project" value="TreeGrafter"/>
</dbReference>
<gene>
    <name evidence="6" type="ORF">HDA30_002047</name>
</gene>
<dbReference type="GO" id="GO:0003723">
    <property type="term" value="F:RNA binding"/>
    <property type="evidence" value="ECO:0007669"/>
    <property type="project" value="InterPro"/>
</dbReference>
<dbReference type="Gene3D" id="3.30.1330.30">
    <property type="match status" value="1"/>
</dbReference>
<comment type="similarity">
    <text evidence="1">Belongs to the class IV-like SAM-binding methyltransferase superfamily. RNA methyltransferase TrmH family.</text>
</comment>
<organism evidence="6 7">
    <name type="scientific">Micrococcus cohnii</name>
    <dbReference type="NCBI Taxonomy" id="993416"/>
    <lineage>
        <taxon>Bacteria</taxon>
        <taxon>Bacillati</taxon>
        <taxon>Actinomycetota</taxon>
        <taxon>Actinomycetes</taxon>
        <taxon>Micrococcales</taxon>
        <taxon>Micrococcaceae</taxon>
        <taxon>Micrococcus</taxon>
    </lineage>
</organism>
<dbReference type="GO" id="GO:0008173">
    <property type="term" value="F:RNA methyltransferase activity"/>
    <property type="evidence" value="ECO:0007669"/>
    <property type="project" value="InterPro"/>
</dbReference>
<dbReference type="CDD" id="cd18103">
    <property type="entry name" value="SpoU-like_RlmB"/>
    <property type="match status" value="1"/>
</dbReference>
<dbReference type="InterPro" id="IPR029028">
    <property type="entry name" value="Alpha/beta_knot_MTases"/>
</dbReference>
<dbReference type="GO" id="GO:0032259">
    <property type="term" value="P:methylation"/>
    <property type="evidence" value="ECO:0007669"/>
    <property type="project" value="UniProtKB-KW"/>
</dbReference>
<accession>A0A7W7GQP2</accession>
<keyword evidence="7" id="KW-1185">Reference proteome</keyword>
<dbReference type="InterPro" id="IPR013123">
    <property type="entry name" value="SpoU_subst-bd"/>
</dbReference>
<dbReference type="InterPro" id="IPR029026">
    <property type="entry name" value="tRNA_m1G_MTases_N"/>
</dbReference>
<dbReference type="EMBL" id="JACHNA010000001">
    <property type="protein sequence ID" value="MBB4736539.1"/>
    <property type="molecule type" value="Genomic_DNA"/>
</dbReference>
<feature type="compositionally biased region" description="Basic residues" evidence="4">
    <location>
        <begin position="9"/>
        <end position="19"/>
    </location>
</feature>
<dbReference type="NCBIfam" id="TIGR00186">
    <property type="entry name" value="rRNA_methyl_3"/>
    <property type="match status" value="1"/>
</dbReference>
<dbReference type="InterPro" id="IPR001537">
    <property type="entry name" value="SpoU_MeTrfase"/>
</dbReference>
<proteinExistence type="inferred from homology"/>
<dbReference type="Pfam" id="PF00588">
    <property type="entry name" value="SpoU_methylase"/>
    <property type="match status" value="1"/>
</dbReference>
<dbReference type="SMART" id="SM00967">
    <property type="entry name" value="SpoU_sub_bind"/>
    <property type="match status" value="1"/>
</dbReference>
<dbReference type="AlphaFoldDB" id="A0A7W7GQP2"/>
<evidence type="ECO:0000313" key="7">
    <source>
        <dbReference type="Proteomes" id="UP000540191"/>
    </source>
</evidence>
<dbReference type="InterPro" id="IPR004441">
    <property type="entry name" value="rRNA_MeTrfase_TrmH"/>
</dbReference>
<dbReference type="SUPFAM" id="SSF55315">
    <property type="entry name" value="L30e-like"/>
    <property type="match status" value="1"/>
</dbReference>
<comment type="caution">
    <text evidence="6">The sequence shown here is derived from an EMBL/GenBank/DDBJ whole genome shotgun (WGS) entry which is preliminary data.</text>
</comment>
<reference evidence="6 7" key="1">
    <citation type="submission" date="2020-08" db="EMBL/GenBank/DDBJ databases">
        <title>Sequencing the genomes of 1000 actinobacteria strains.</title>
        <authorList>
            <person name="Klenk H.-P."/>
        </authorList>
    </citation>
    <scope>NUCLEOTIDE SEQUENCE [LARGE SCALE GENOMIC DNA]</scope>
    <source>
        <strain evidence="6 7">DSM 23974</strain>
    </source>
</reference>
<protein>
    <submittedName>
        <fullName evidence="6">23S rRNA (Guanosine2251-2'-O)-methyltransferase</fullName>
        <ecNumber evidence="6">2.1.1.185</ecNumber>
    </submittedName>
</protein>
<feature type="compositionally biased region" description="Low complexity" evidence="4">
    <location>
        <begin position="61"/>
        <end position="70"/>
    </location>
</feature>
<evidence type="ECO:0000256" key="4">
    <source>
        <dbReference type="SAM" id="MobiDB-lite"/>
    </source>
</evidence>
<keyword evidence="3 6" id="KW-0808">Transferase</keyword>
<dbReference type="Gene3D" id="3.40.1280.10">
    <property type="match status" value="1"/>
</dbReference>
<dbReference type="SUPFAM" id="SSF75217">
    <property type="entry name" value="alpha/beta knot"/>
    <property type="match status" value="1"/>
</dbReference>
<dbReference type="Proteomes" id="UP000540191">
    <property type="component" value="Unassembled WGS sequence"/>
</dbReference>
<evidence type="ECO:0000259" key="5">
    <source>
        <dbReference type="SMART" id="SM00967"/>
    </source>
</evidence>
<dbReference type="GO" id="GO:0006396">
    <property type="term" value="P:RNA processing"/>
    <property type="evidence" value="ECO:0007669"/>
    <property type="project" value="InterPro"/>
</dbReference>
<feature type="compositionally biased region" description="Basic and acidic residues" evidence="4">
    <location>
        <begin position="71"/>
        <end position="81"/>
    </location>
</feature>
<dbReference type="Pfam" id="PF08032">
    <property type="entry name" value="SpoU_sub_bind"/>
    <property type="match status" value="1"/>
</dbReference>
<dbReference type="RefSeq" id="WP_184242202.1">
    <property type="nucleotide sequence ID" value="NZ_JACHNA010000001.1"/>
</dbReference>
<dbReference type="EC" id="2.1.1.185" evidence="6"/>
<feature type="domain" description="RNA 2-O ribose methyltransferase substrate binding" evidence="5">
    <location>
        <begin position="83"/>
        <end position="159"/>
    </location>
</feature>
<evidence type="ECO:0000256" key="2">
    <source>
        <dbReference type="ARBA" id="ARBA00022603"/>
    </source>
</evidence>